<dbReference type="EMBL" id="JAKOAV010000029">
    <property type="protein sequence ID" value="MDF9409358.1"/>
    <property type="molecule type" value="Genomic_DNA"/>
</dbReference>
<evidence type="ECO:0000256" key="1">
    <source>
        <dbReference type="SAM" id="MobiDB-lite"/>
    </source>
</evidence>
<feature type="transmembrane region" description="Helical" evidence="2">
    <location>
        <begin position="74"/>
        <end position="95"/>
    </location>
</feature>
<dbReference type="AlphaFoldDB" id="A0A9X4JWL1"/>
<dbReference type="Proteomes" id="UP001154312">
    <property type="component" value="Unassembled WGS sequence"/>
</dbReference>
<evidence type="ECO:0000313" key="3">
    <source>
        <dbReference type="EMBL" id="MDF9409358.1"/>
    </source>
</evidence>
<sequence>MGAPAGHPFFGNQYTDGNYKLGSFTYEVIDKGIDTIKTVIRETGKGAAPVAIKPKADTLISKTIVTKSSNKNTLIIGGIILGATAIGGFITYKLLKRKAKAKQAHLQSIELQNVGTCVNCGEPLVESTYVPESKEGSHDDYIICKSCGEKNFARYPNESEPTDNNLESQNDEEEIK</sequence>
<keyword evidence="4" id="KW-1185">Reference proteome</keyword>
<gene>
    <name evidence="3" type="ORF">L7E55_13505</name>
</gene>
<comment type="caution">
    <text evidence="3">The sequence shown here is derived from an EMBL/GenBank/DDBJ whole genome shotgun (WGS) entry which is preliminary data.</text>
</comment>
<feature type="region of interest" description="Disordered" evidence="1">
    <location>
        <begin position="154"/>
        <end position="176"/>
    </location>
</feature>
<reference evidence="3" key="1">
    <citation type="submission" date="2022-02" db="EMBL/GenBank/DDBJ databases">
        <authorList>
            <person name="Leng L."/>
        </authorList>
    </citation>
    <scope>NUCLEOTIDE SEQUENCE</scope>
    <source>
        <strain evidence="3">JI</strain>
    </source>
</reference>
<name>A0A9X4JWL1_9FIRM</name>
<keyword evidence="2" id="KW-0472">Membrane</keyword>
<accession>A0A9X4JWL1</accession>
<evidence type="ECO:0000313" key="4">
    <source>
        <dbReference type="Proteomes" id="UP001154312"/>
    </source>
</evidence>
<organism evidence="3 4">
    <name type="scientific">Pelotomaculum isophthalicicum JI</name>
    <dbReference type="NCBI Taxonomy" id="947010"/>
    <lineage>
        <taxon>Bacteria</taxon>
        <taxon>Bacillati</taxon>
        <taxon>Bacillota</taxon>
        <taxon>Clostridia</taxon>
        <taxon>Eubacteriales</taxon>
        <taxon>Desulfotomaculaceae</taxon>
        <taxon>Pelotomaculum</taxon>
    </lineage>
</organism>
<keyword evidence="2" id="KW-0812">Transmembrane</keyword>
<evidence type="ECO:0000256" key="2">
    <source>
        <dbReference type="SAM" id="Phobius"/>
    </source>
</evidence>
<dbReference type="RefSeq" id="WP_277444828.1">
    <property type="nucleotide sequence ID" value="NZ_JAKOAV010000029.1"/>
</dbReference>
<protein>
    <submittedName>
        <fullName evidence="3">Uncharacterized protein</fullName>
    </submittedName>
</protein>
<proteinExistence type="predicted"/>
<keyword evidence="2" id="KW-1133">Transmembrane helix</keyword>